<keyword evidence="2" id="KW-1185">Reference proteome</keyword>
<evidence type="ECO:0000313" key="1">
    <source>
        <dbReference type="EMBL" id="KAL1640929.1"/>
    </source>
</evidence>
<reference evidence="1 2" key="1">
    <citation type="journal article" date="2023" name="Plant Dis.">
        <title>First Report of Diplodia intermedia Causing Canker and Dieback Diseases on Apple Trees in Canada.</title>
        <authorList>
            <person name="Ellouze W."/>
            <person name="Ilyukhin E."/>
            <person name="Sulman M."/>
            <person name="Ali S."/>
        </authorList>
    </citation>
    <scope>NUCLEOTIDE SEQUENCE [LARGE SCALE GENOMIC DNA]</scope>
    <source>
        <strain evidence="1 2">M45-28</strain>
    </source>
</reference>
<protein>
    <submittedName>
        <fullName evidence="1">Uncharacterized protein</fullName>
    </submittedName>
</protein>
<dbReference type="InterPro" id="IPR009003">
    <property type="entry name" value="Peptidase_S1_PA"/>
</dbReference>
<comment type="caution">
    <text evidence="1">The sequence shown here is derived from an EMBL/GenBank/DDBJ whole genome shotgun (WGS) entry which is preliminary data.</text>
</comment>
<evidence type="ECO:0000313" key="2">
    <source>
        <dbReference type="Proteomes" id="UP001521184"/>
    </source>
</evidence>
<proteinExistence type="predicted"/>
<gene>
    <name evidence="1" type="ORF">SLS58_006545</name>
</gene>
<sequence>MQYRHEDWDHQAPPVEKPVFGSEFLDRTLTDSATVSLRFKKDEIDIPDSEVHVNEEYAAHPVESSADNDYGVIMLPEGVKAPEDFGDFGFSLHLGVADRLDCDLFVTGYRADSGRGKEPVTSSGRCVNPIVRENQLEYLVATEGGLSGSPVWVGYKTHPTVVAIQRVFNYGPKLMRPGYGSRGTRINFKSIRDIFTWTGVDTTPKVLRVSTPKAPE</sequence>
<name>A0ABR3TMU8_9PEZI</name>
<accession>A0ABR3TMU8</accession>
<dbReference type="EMBL" id="JAKEKT020000045">
    <property type="protein sequence ID" value="KAL1640929.1"/>
    <property type="molecule type" value="Genomic_DNA"/>
</dbReference>
<dbReference type="Proteomes" id="UP001521184">
    <property type="component" value="Unassembled WGS sequence"/>
</dbReference>
<dbReference type="InterPro" id="IPR043504">
    <property type="entry name" value="Peptidase_S1_PA_chymotrypsin"/>
</dbReference>
<organism evidence="1 2">
    <name type="scientific">Diplodia intermedia</name>
    <dbReference type="NCBI Taxonomy" id="856260"/>
    <lineage>
        <taxon>Eukaryota</taxon>
        <taxon>Fungi</taxon>
        <taxon>Dikarya</taxon>
        <taxon>Ascomycota</taxon>
        <taxon>Pezizomycotina</taxon>
        <taxon>Dothideomycetes</taxon>
        <taxon>Dothideomycetes incertae sedis</taxon>
        <taxon>Botryosphaeriales</taxon>
        <taxon>Botryosphaeriaceae</taxon>
        <taxon>Diplodia</taxon>
    </lineage>
</organism>
<dbReference type="SUPFAM" id="SSF50494">
    <property type="entry name" value="Trypsin-like serine proteases"/>
    <property type="match status" value="1"/>
</dbReference>
<dbReference type="Gene3D" id="2.40.10.10">
    <property type="entry name" value="Trypsin-like serine proteases"/>
    <property type="match status" value="2"/>
</dbReference>